<dbReference type="Proteomes" id="UP001217089">
    <property type="component" value="Unassembled WGS sequence"/>
</dbReference>
<proteinExistence type="predicted"/>
<protein>
    <submittedName>
        <fullName evidence="1">Uncharacterized protein</fullName>
    </submittedName>
</protein>
<name>A0ABQ9FP32_TEGGR</name>
<comment type="caution">
    <text evidence="1">The sequence shown here is derived from an EMBL/GenBank/DDBJ whole genome shotgun (WGS) entry which is preliminary data.</text>
</comment>
<dbReference type="Gene3D" id="2.10.25.10">
    <property type="entry name" value="Laminin"/>
    <property type="match status" value="1"/>
</dbReference>
<keyword evidence="2" id="KW-1185">Reference proteome</keyword>
<organism evidence="1 2">
    <name type="scientific">Tegillarca granosa</name>
    <name type="common">Malaysian cockle</name>
    <name type="synonym">Anadara granosa</name>
    <dbReference type="NCBI Taxonomy" id="220873"/>
    <lineage>
        <taxon>Eukaryota</taxon>
        <taxon>Metazoa</taxon>
        <taxon>Spiralia</taxon>
        <taxon>Lophotrochozoa</taxon>
        <taxon>Mollusca</taxon>
        <taxon>Bivalvia</taxon>
        <taxon>Autobranchia</taxon>
        <taxon>Pteriomorphia</taxon>
        <taxon>Arcoida</taxon>
        <taxon>Arcoidea</taxon>
        <taxon>Arcidae</taxon>
        <taxon>Tegillarca</taxon>
    </lineage>
</organism>
<gene>
    <name evidence="1" type="ORF">KUTeg_004145</name>
</gene>
<sequence length="73" mass="8556">MIAFLPPPTSLQLRLKMRKRETNQKQLTPSTSRFKKCPPEDDTYCLNNGECRIIVLLDYRMCNSGHDSQVWLK</sequence>
<evidence type="ECO:0000313" key="1">
    <source>
        <dbReference type="EMBL" id="KAJ8319054.1"/>
    </source>
</evidence>
<reference evidence="1 2" key="1">
    <citation type="submission" date="2022-12" db="EMBL/GenBank/DDBJ databases">
        <title>Chromosome-level genome of Tegillarca granosa.</title>
        <authorList>
            <person name="Kim J."/>
        </authorList>
    </citation>
    <scope>NUCLEOTIDE SEQUENCE [LARGE SCALE GENOMIC DNA]</scope>
    <source>
        <strain evidence="1">Teg-2019</strain>
        <tissue evidence="1">Adductor muscle</tissue>
    </source>
</reference>
<accession>A0ABQ9FP32</accession>
<evidence type="ECO:0000313" key="2">
    <source>
        <dbReference type="Proteomes" id="UP001217089"/>
    </source>
</evidence>
<dbReference type="EMBL" id="JARBDR010000214">
    <property type="protein sequence ID" value="KAJ8319054.1"/>
    <property type="molecule type" value="Genomic_DNA"/>
</dbReference>